<protein>
    <submittedName>
        <fullName evidence="1">Uncharacterized protein</fullName>
    </submittedName>
</protein>
<proteinExistence type="predicted"/>
<keyword evidence="2" id="KW-1185">Reference proteome</keyword>
<reference evidence="1 2" key="1">
    <citation type="submission" date="2018-09" db="EMBL/GenBank/DDBJ databases">
        <title>A high-quality reference genome of wild soybean provides a powerful tool to mine soybean genomes.</title>
        <authorList>
            <person name="Xie M."/>
            <person name="Chung C.Y.L."/>
            <person name="Li M.-W."/>
            <person name="Wong F.-L."/>
            <person name="Chan T.-F."/>
            <person name="Lam H.-M."/>
        </authorList>
    </citation>
    <scope>NUCLEOTIDE SEQUENCE [LARGE SCALE GENOMIC DNA]</scope>
    <source>
        <strain evidence="2">cv. W05</strain>
        <tissue evidence="1">Hypocotyl of etiolated seedlings</tissue>
    </source>
</reference>
<evidence type="ECO:0000313" key="2">
    <source>
        <dbReference type="Proteomes" id="UP000289340"/>
    </source>
</evidence>
<dbReference type="Proteomes" id="UP000289340">
    <property type="component" value="Chromosome 19"/>
</dbReference>
<comment type="caution">
    <text evidence="1">The sequence shown here is derived from an EMBL/GenBank/DDBJ whole genome shotgun (WGS) entry which is preliminary data.</text>
</comment>
<organism evidence="1 2">
    <name type="scientific">Glycine soja</name>
    <name type="common">Wild soybean</name>
    <dbReference type="NCBI Taxonomy" id="3848"/>
    <lineage>
        <taxon>Eukaryota</taxon>
        <taxon>Viridiplantae</taxon>
        <taxon>Streptophyta</taxon>
        <taxon>Embryophyta</taxon>
        <taxon>Tracheophyta</taxon>
        <taxon>Spermatophyta</taxon>
        <taxon>Magnoliopsida</taxon>
        <taxon>eudicotyledons</taxon>
        <taxon>Gunneridae</taxon>
        <taxon>Pentapetalae</taxon>
        <taxon>rosids</taxon>
        <taxon>fabids</taxon>
        <taxon>Fabales</taxon>
        <taxon>Fabaceae</taxon>
        <taxon>Papilionoideae</taxon>
        <taxon>50 kb inversion clade</taxon>
        <taxon>NPAAA clade</taxon>
        <taxon>indigoferoid/millettioid clade</taxon>
        <taxon>Phaseoleae</taxon>
        <taxon>Glycine</taxon>
        <taxon>Glycine subgen. Soja</taxon>
    </lineage>
</organism>
<dbReference type="PANTHER" id="PTHR36795">
    <property type="entry name" value="OS01G0938400 PROTEIN"/>
    <property type="match status" value="1"/>
</dbReference>
<gene>
    <name evidence="1" type="ORF">D0Y65_050817</name>
</gene>
<dbReference type="AlphaFoldDB" id="A0A445FDK3"/>
<name>A0A445FDK3_GLYSO</name>
<accession>A0A445FDK3</accession>
<dbReference type="PANTHER" id="PTHR36795:SF2">
    <property type="entry name" value="OS01G0938400 PROTEIN"/>
    <property type="match status" value="1"/>
</dbReference>
<sequence>MDTLTNLTLHLIHSTASPDTLPSSNPPLRFHPVNIILHNLENQLLKKKQTLPREDKHQLAHSLSHNSLLSLVFVVLMSCFTPEKPTMSTLQMVPLGKLRYQRLRHEKGWDGERERRPRSWFRFRRVPIRRRLRLKISSLRRLWRKRARLVSSMRISYAKVLKRFKEGQVHFGDLFAGNYLFMHVNPASLKCLERDLSLSKIA</sequence>
<evidence type="ECO:0000313" key="1">
    <source>
        <dbReference type="EMBL" id="RZB46935.1"/>
    </source>
</evidence>
<dbReference type="EMBL" id="QZWG01000019">
    <property type="protein sequence ID" value="RZB46935.1"/>
    <property type="molecule type" value="Genomic_DNA"/>
</dbReference>